<keyword evidence="2" id="KW-1185">Reference proteome</keyword>
<dbReference type="AlphaFoldDB" id="A0A7W5GA67"/>
<evidence type="ECO:0000313" key="2">
    <source>
        <dbReference type="Proteomes" id="UP000518605"/>
    </source>
</evidence>
<dbReference type="Gene3D" id="1.50.10.100">
    <property type="entry name" value="Chondroitin AC/alginate lyase"/>
    <property type="match status" value="1"/>
</dbReference>
<proteinExistence type="predicted"/>
<evidence type="ECO:0008006" key="3">
    <source>
        <dbReference type="Google" id="ProtNLM"/>
    </source>
</evidence>
<dbReference type="PANTHER" id="PTHR38045:SF1">
    <property type="entry name" value="HEPARINASE II_III-LIKE PROTEIN"/>
    <property type="match status" value="1"/>
</dbReference>
<comment type="caution">
    <text evidence="1">The sequence shown here is derived from an EMBL/GenBank/DDBJ whole genome shotgun (WGS) entry which is preliminary data.</text>
</comment>
<dbReference type="Gene3D" id="2.70.98.70">
    <property type="match status" value="1"/>
</dbReference>
<accession>A0A7W5GA67</accession>
<organism evidence="1 2">
    <name type="scientific">Paenibacillus endophyticus</name>
    <dbReference type="NCBI Taxonomy" id="1294268"/>
    <lineage>
        <taxon>Bacteria</taxon>
        <taxon>Bacillati</taxon>
        <taxon>Bacillota</taxon>
        <taxon>Bacilli</taxon>
        <taxon>Bacillales</taxon>
        <taxon>Paenibacillaceae</taxon>
        <taxon>Paenibacillus</taxon>
    </lineage>
</organism>
<evidence type="ECO:0000313" key="1">
    <source>
        <dbReference type="EMBL" id="MBB3152440.1"/>
    </source>
</evidence>
<gene>
    <name evidence="1" type="ORF">FHS16_002490</name>
</gene>
<dbReference type="Proteomes" id="UP000518605">
    <property type="component" value="Unassembled WGS sequence"/>
</dbReference>
<reference evidence="1 2" key="1">
    <citation type="submission" date="2020-08" db="EMBL/GenBank/DDBJ databases">
        <title>Genomic Encyclopedia of Type Strains, Phase III (KMG-III): the genomes of soil and plant-associated and newly described type strains.</title>
        <authorList>
            <person name="Whitman W."/>
        </authorList>
    </citation>
    <scope>NUCLEOTIDE SEQUENCE [LARGE SCALE GENOMIC DNA]</scope>
    <source>
        <strain evidence="1 2">CECT 8234</strain>
    </source>
</reference>
<dbReference type="EMBL" id="JACHXW010000006">
    <property type="protein sequence ID" value="MBB3152440.1"/>
    <property type="molecule type" value="Genomic_DNA"/>
</dbReference>
<name>A0A7W5GA67_9BACL</name>
<protein>
    <recommendedName>
        <fullName evidence="3">Heparinase II/III-like protein</fullName>
    </recommendedName>
</protein>
<dbReference type="InterPro" id="IPR008929">
    <property type="entry name" value="Chondroitin_lyas"/>
</dbReference>
<dbReference type="PANTHER" id="PTHR38045">
    <property type="entry name" value="CHROMOSOME 1, WHOLE GENOME SHOTGUN SEQUENCE"/>
    <property type="match status" value="1"/>
</dbReference>
<dbReference type="RefSeq" id="WP_183562393.1">
    <property type="nucleotide sequence ID" value="NZ_CBCSLB010000005.1"/>
</dbReference>
<dbReference type="SUPFAM" id="SSF48230">
    <property type="entry name" value="Chondroitin AC/alginate lyase"/>
    <property type="match status" value="1"/>
</dbReference>
<sequence length="608" mass="68373">MKREQIESMLELGRKRGISLILGDSAPDSLWGTALNGTLMEEIRADADNRLKAADPELTFSLFRVFGDTGERLAYENVYFDRRKRMNAFVIMALQEPGNKLYETAALDTIWSICNEFTWCLPAHFNERAEKPDIDLFAAETGFALSEVLLLLGERLPRLLRERIETEIENRLFRPFLELGPYGWETAEHNWSAVCAGSIGAAALHLMNDTGRLSELLARVLRSLDYYLDGFGEDGACAEGYSYWQYGFGYFVYFAQLLKEATEGRMDLFEARKVKEIALFQQKSFTSGNAVVNFSDAPNESGIFMGLSCCLHKEYPEVIVPDASLRAAYSSDYCGRWAPAVRNLMWAKEEWLASSSGKALWPAESYYLPDVAWLLSRHVSTNGGSYSFSAKGGHNAEPHNHNDVGHFLLHADGQAYLADLGSGKYTADYFGKGRYAIWCNGSQGHSVPIVNGSHQQAGQQFRAKVVEAASAEGEDLLEIEISGAYGLSQLERLGRRFHWQKEELPCLSLIDRFSFLPGEGDKGLTNFPITERFISYLAPELTKAGELLFIGKRRLRMIYNHQLWSPVVTARSDIDHYGSERHWHTIDFEASALPAVPFIAAFTFQFDS</sequence>